<dbReference type="PANTHER" id="PTHR12919">
    <property type="entry name" value="30S RIBOSOMAL PROTEIN S16"/>
    <property type="match status" value="1"/>
</dbReference>
<dbReference type="NCBIfam" id="TIGR00002">
    <property type="entry name" value="S16"/>
    <property type="match status" value="1"/>
</dbReference>
<dbReference type="PANTHER" id="PTHR12919:SF20">
    <property type="entry name" value="SMALL RIBOSOMAL SUBUNIT PROTEIN BS16M"/>
    <property type="match status" value="1"/>
</dbReference>
<sequence length="158" mass="17111">MALKIRLARAGSKKRPYYHVVVADVRAPRDGRFIEQLGSWNPTLPKDAERVKLNEERIKHWLDNGALPTDRVLRFLDQAGLAKRPERNNPNKAEPGKKAQERLAAAKQAEEEAKAAAAEAEAAAAEAPAEEPAAAEAPAEATTEAPAEEAAESEKTEG</sequence>
<dbReference type="InterPro" id="IPR023803">
    <property type="entry name" value="Ribosomal_bS16_dom_sf"/>
</dbReference>
<comment type="similarity">
    <text evidence="3">Belongs to the bacterial ribosomal protein bS16 family.</text>
</comment>
<proteinExistence type="inferred from homology"/>
<accession>A0ABT2LQ78</accession>
<evidence type="ECO:0000256" key="1">
    <source>
        <dbReference type="ARBA" id="ARBA00022980"/>
    </source>
</evidence>
<keyword evidence="1 3" id="KW-0689">Ribosomal protein</keyword>
<evidence type="ECO:0000256" key="3">
    <source>
        <dbReference type="HAMAP-Rule" id="MF_00385"/>
    </source>
</evidence>
<evidence type="ECO:0000313" key="5">
    <source>
        <dbReference type="EMBL" id="MCT7376486.1"/>
    </source>
</evidence>
<dbReference type="HAMAP" id="MF_00385">
    <property type="entry name" value="Ribosomal_bS16"/>
    <property type="match status" value="1"/>
</dbReference>
<evidence type="ECO:0000313" key="6">
    <source>
        <dbReference type="Proteomes" id="UP001320831"/>
    </source>
</evidence>
<dbReference type="EMBL" id="JAOCZP010000004">
    <property type="protein sequence ID" value="MCT7376486.1"/>
    <property type="molecule type" value="Genomic_DNA"/>
</dbReference>
<feature type="compositionally biased region" description="Low complexity" evidence="4">
    <location>
        <begin position="115"/>
        <end position="145"/>
    </location>
</feature>
<dbReference type="Proteomes" id="UP001320831">
    <property type="component" value="Unassembled WGS sequence"/>
</dbReference>
<evidence type="ECO:0000256" key="4">
    <source>
        <dbReference type="SAM" id="MobiDB-lite"/>
    </source>
</evidence>
<reference evidence="5 6" key="1">
    <citation type="submission" date="2022-09" db="EMBL/GenBank/DDBJ databases">
        <title>Chelativorans salina sp. nov., a novel slightly halophilic bacterium isolated from a saline lake sediment enrichment.</title>
        <authorList>
            <person name="Gao L."/>
            <person name="Fang B.-Z."/>
            <person name="Li W.-J."/>
        </authorList>
    </citation>
    <scope>NUCLEOTIDE SEQUENCE [LARGE SCALE GENOMIC DNA]</scope>
    <source>
        <strain evidence="5 6">EGI FJ00035</strain>
    </source>
</reference>
<evidence type="ECO:0000256" key="2">
    <source>
        <dbReference type="ARBA" id="ARBA00023274"/>
    </source>
</evidence>
<comment type="caution">
    <text evidence="5">The sequence shown here is derived from an EMBL/GenBank/DDBJ whole genome shotgun (WGS) entry which is preliminary data.</text>
</comment>
<dbReference type="GO" id="GO:0005840">
    <property type="term" value="C:ribosome"/>
    <property type="evidence" value="ECO:0007669"/>
    <property type="project" value="UniProtKB-KW"/>
</dbReference>
<keyword evidence="6" id="KW-1185">Reference proteome</keyword>
<name>A0ABT2LQ78_9HYPH</name>
<dbReference type="Gene3D" id="3.30.1320.10">
    <property type="match status" value="1"/>
</dbReference>
<dbReference type="SUPFAM" id="SSF54565">
    <property type="entry name" value="Ribosomal protein S16"/>
    <property type="match status" value="1"/>
</dbReference>
<feature type="compositionally biased region" description="Basic and acidic residues" evidence="4">
    <location>
        <begin position="83"/>
        <end position="101"/>
    </location>
</feature>
<dbReference type="InterPro" id="IPR000307">
    <property type="entry name" value="Ribosomal_bS16"/>
</dbReference>
<protein>
    <recommendedName>
        <fullName evidence="3">Small ribosomal subunit protein bS16</fullName>
    </recommendedName>
</protein>
<organism evidence="5 6">
    <name type="scientific">Chelativorans salis</name>
    <dbReference type="NCBI Taxonomy" id="2978478"/>
    <lineage>
        <taxon>Bacteria</taxon>
        <taxon>Pseudomonadati</taxon>
        <taxon>Pseudomonadota</taxon>
        <taxon>Alphaproteobacteria</taxon>
        <taxon>Hyphomicrobiales</taxon>
        <taxon>Phyllobacteriaceae</taxon>
        <taxon>Chelativorans</taxon>
    </lineage>
</organism>
<feature type="region of interest" description="Disordered" evidence="4">
    <location>
        <begin position="80"/>
        <end position="158"/>
    </location>
</feature>
<keyword evidence="2 3" id="KW-0687">Ribonucleoprotein</keyword>
<gene>
    <name evidence="3 5" type="primary">rpsP</name>
    <name evidence="5" type="ORF">N5A92_15735</name>
</gene>
<dbReference type="RefSeq" id="WP_260904465.1">
    <property type="nucleotide sequence ID" value="NZ_JAOCZP010000004.1"/>
</dbReference>
<dbReference type="Pfam" id="PF00886">
    <property type="entry name" value="Ribosomal_S16"/>
    <property type="match status" value="1"/>
</dbReference>